<name>A0A0F0KDT2_9MICO</name>
<accession>A0A0F0KDT2</accession>
<comment type="caution">
    <text evidence="3">The sequence shown here is derived from an EMBL/GenBank/DDBJ whole genome shotgun (WGS) entry which is preliminary data.</text>
</comment>
<dbReference type="Pfam" id="PF03372">
    <property type="entry name" value="Exo_endo_phos"/>
    <property type="match status" value="1"/>
</dbReference>
<evidence type="ECO:0000313" key="3">
    <source>
        <dbReference type="EMBL" id="KJL18295.1"/>
    </source>
</evidence>
<feature type="transmembrane region" description="Helical" evidence="1">
    <location>
        <begin position="52"/>
        <end position="72"/>
    </location>
</feature>
<dbReference type="InterPro" id="IPR036691">
    <property type="entry name" value="Endo/exonu/phosph_ase_sf"/>
</dbReference>
<dbReference type="PATRIC" id="fig|82380.10.peg.3134"/>
<protein>
    <recommendedName>
        <fullName evidence="2">Endonuclease/exonuclease/phosphatase domain-containing protein</fullName>
    </recommendedName>
</protein>
<organism evidence="3 4">
    <name type="scientific">Microbacterium oxydans</name>
    <dbReference type="NCBI Taxonomy" id="82380"/>
    <lineage>
        <taxon>Bacteria</taxon>
        <taxon>Bacillati</taxon>
        <taxon>Actinomycetota</taxon>
        <taxon>Actinomycetes</taxon>
        <taxon>Micrococcales</taxon>
        <taxon>Microbacteriaceae</taxon>
        <taxon>Microbacterium</taxon>
    </lineage>
</organism>
<dbReference type="OrthoDB" id="4316587at2"/>
<dbReference type="Proteomes" id="UP000033725">
    <property type="component" value="Unassembled WGS sequence"/>
</dbReference>
<gene>
    <name evidence="3" type="ORF">RN51_03127</name>
</gene>
<keyword evidence="1" id="KW-0472">Membrane</keyword>
<evidence type="ECO:0000313" key="4">
    <source>
        <dbReference type="Proteomes" id="UP000033725"/>
    </source>
</evidence>
<dbReference type="AlphaFoldDB" id="A0A0F0KDT2"/>
<keyword evidence="1" id="KW-1133">Transmembrane helix</keyword>
<dbReference type="GO" id="GO:0003824">
    <property type="term" value="F:catalytic activity"/>
    <property type="evidence" value="ECO:0007669"/>
    <property type="project" value="InterPro"/>
</dbReference>
<dbReference type="SUPFAM" id="SSF56219">
    <property type="entry name" value="DNase I-like"/>
    <property type="match status" value="1"/>
</dbReference>
<keyword evidence="1" id="KW-0812">Transmembrane</keyword>
<evidence type="ECO:0000256" key="1">
    <source>
        <dbReference type="SAM" id="Phobius"/>
    </source>
</evidence>
<dbReference type="Gene3D" id="3.60.10.10">
    <property type="entry name" value="Endonuclease/exonuclease/phosphatase"/>
    <property type="match status" value="1"/>
</dbReference>
<proteinExistence type="predicted"/>
<reference evidence="3 4" key="1">
    <citation type="submission" date="2015-02" db="EMBL/GenBank/DDBJ databases">
        <title>Draft genome sequences of ten Microbacterium spp. with emphasis on heavy metal contaminated environments.</title>
        <authorList>
            <person name="Corretto E."/>
        </authorList>
    </citation>
    <scope>NUCLEOTIDE SEQUENCE [LARGE SCALE GENOMIC DNA]</scope>
    <source>
        <strain evidence="3 4">BEL163</strain>
    </source>
</reference>
<feature type="transmembrane region" description="Helical" evidence="1">
    <location>
        <begin position="28"/>
        <end position="46"/>
    </location>
</feature>
<feature type="transmembrane region" description="Helical" evidence="1">
    <location>
        <begin position="79"/>
        <end position="97"/>
    </location>
</feature>
<evidence type="ECO:0000259" key="2">
    <source>
        <dbReference type="Pfam" id="PF03372"/>
    </source>
</evidence>
<dbReference type="EMBL" id="JYIV01000030">
    <property type="protein sequence ID" value="KJL18295.1"/>
    <property type="molecule type" value="Genomic_DNA"/>
</dbReference>
<dbReference type="InterPro" id="IPR005135">
    <property type="entry name" value="Endo/exonuclease/phosphatase"/>
</dbReference>
<sequence>MGLRPEETMIDAPHPPPRARRSRTAARWLAVAGIVLSLIVACGWIPGLVGTAVAAILPWLGLVLVVMVLVALIRAPRVLVLLLVPALLWVLAMMPAFPGLPGAADAESAAASELTVVSQNVRARSGGAAASAAELAQSGADVIALVELDGDSLSAAQEELAAEYPHSYTVGTVGVWSRYPLADAEPLTLGLSWKRALRVEVQAPSTPVAVYVLHAASVRPGHQHDRDTMLGGIAEAVAADPAESLIVVGDFNAPSTDPNLAALRAETDWVRPTDGSLGFTWPVAFPLVRIDQVFVRGLGVVTSSTMRAGNSDHLATVTRTRSPIGS</sequence>
<feature type="domain" description="Endonuclease/exonuclease/phosphatase" evidence="2">
    <location>
        <begin position="120"/>
        <end position="313"/>
    </location>
</feature>